<dbReference type="SMART" id="SM00233">
    <property type="entry name" value="PH"/>
    <property type="match status" value="1"/>
</dbReference>
<gene>
    <name evidence="3" type="ORF">BLNAU_415</name>
</gene>
<feature type="compositionally biased region" description="Basic and acidic residues" evidence="1">
    <location>
        <begin position="399"/>
        <end position="419"/>
    </location>
</feature>
<dbReference type="EMBL" id="JARBJD010000002">
    <property type="protein sequence ID" value="KAK2964499.1"/>
    <property type="molecule type" value="Genomic_DNA"/>
</dbReference>
<sequence>MGSEASKYELTPEEVQQIESTINDTLNNILQEQQTLLYFYTMKRAVILGQQDPELLPQLVRGKLSIPIKTYEGPVEKEGGSVKSWKKRYMVLTKDAEMVYYVDKAAATTGKKAKGSFSLTGYQAIPDPVTAQNQRNKKLADAIGWKDKSTIPPPIKYPNYTIELYNEKARIYHFHPLSNDEKTKWLKFIKNALNPIKSSNKEWVTTKTFQRSVNKYLVGHGLRQKVVIMDSPFQTYVAFLSEELEQKLFGTKYKSFQGDWEKQTGMYIAVRNAFFDKLRSSVHDILKKNQGPEMMALAKATKLVDSNKEELVALYQTIKDAVQQDHINVAKDSITNILLPQLEGIFSEIDPPLKNCFNEADKMLKMMTEQIIESFSKPSEIKKRKAALEKEREKRKKQQEKGKEKKPAAEAKEKSKKDDDSDSEDGEIGTDPSAKKVDDDEDDLDRITDAHAFMLPVLQQVTDSSVLDPLVQCCDEIGLRIESFRAKAAHLNATEISDWMKRTLTLFLTRGLYTLETELDFEMSNDPSKGEPEKLKNTITALQDIVFERFKFDAIRMTREISLSLLHRILDDSLYKDALPKLEAAKEQIVSLTPDEYKSVFDADLMLEDILSDFAETTYTNILERHLPKIPARQAFHALKDKRDVDEDYLLTYY</sequence>
<dbReference type="InterPro" id="IPR026088">
    <property type="entry name" value="Niban-like"/>
</dbReference>
<evidence type="ECO:0000256" key="1">
    <source>
        <dbReference type="SAM" id="MobiDB-lite"/>
    </source>
</evidence>
<proteinExistence type="predicted"/>
<evidence type="ECO:0000259" key="2">
    <source>
        <dbReference type="PROSITE" id="PS50003"/>
    </source>
</evidence>
<dbReference type="Pfam" id="PF00169">
    <property type="entry name" value="PH"/>
    <property type="match status" value="1"/>
</dbReference>
<protein>
    <recommendedName>
        <fullName evidence="2">PH domain-containing protein</fullName>
    </recommendedName>
</protein>
<evidence type="ECO:0000313" key="3">
    <source>
        <dbReference type="EMBL" id="KAK2964499.1"/>
    </source>
</evidence>
<dbReference type="InterPro" id="IPR011993">
    <property type="entry name" value="PH-like_dom_sf"/>
</dbReference>
<name>A0ABQ9YL68_9EUKA</name>
<accession>A0ABQ9YL68</accession>
<evidence type="ECO:0000313" key="4">
    <source>
        <dbReference type="Proteomes" id="UP001281761"/>
    </source>
</evidence>
<dbReference type="PANTHER" id="PTHR14392">
    <property type="entry name" value="NIBAN FAMILY MEMBER"/>
    <property type="match status" value="1"/>
</dbReference>
<dbReference type="PROSITE" id="PS50003">
    <property type="entry name" value="PH_DOMAIN"/>
    <property type="match status" value="1"/>
</dbReference>
<comment type="caution">
    <text evidence="3">The sequence shown here is derived from an EMBL/GenBank/DDBJ whole genome shotgun (WGS) entry which is preliminary data.</text>
</comment>
<feature type="region of interest" description="Disordered" evidence="1">
    <location>
        <begin position="382"/>
        <end position="441"/>
    </location>
</feature>
<dbReference type="Proteomes" id="UP001281761">
    <property type="component" value="Unassembled WGS sequence"/>
</dbReference>
<dbReference type="InterPro" id="IPR001849">
    <property type="entry name" value="PH_domain"/>
</dbReference>
<reference evidence="3 4" key="1">
    <citation type="journal article" date="2022" name="bioRxiv">
        <title>Genomics of Preaxostyla Flagellates Illuminates Evolutionary Transitions and the Path Towards Mitochondrial Loss.</title>
        <authorList>
            <person name="Novak L.V.F."/>
            <person name="Treitli S.C."/>
            <person name="Pyrih J."/>
            <person name="Halakuc P."/>
            <person name="Pipaliya S.V."/>
            <person name="Vacek V."/>
            <person name="Brzon O."/>
            <person name="Soukal P."/>
            <person name="Eme L."/>
            <person name="Dacks J.B."/>
            <person name="Karnkowska A."/>
            <person name="Elias M."/>
            <person name="Hampl V."/>
        </authorList>
    </citation>
    <scope>NUCLEOTIDE SEQUENCE [LARGE SCALE GENOMIC DNA]</scope>
    <source>
        <strain evidence="3">NAU3</strain>
        <tissue evidence="3">Gut</tissue>
    </source>
</reference>
<feature type="domain" description="PH" evidence="2">
    <location>
        <begin position="68"/>
        <end position="194"/>
    </location>
</feature>
<dbReference type="PANTHER" id="PTHR14392:SF8">
    <property type="entry name" value="PH DOMAIN-CONTAINING PROTEIN DDB_G0267786"/>
    <property type="match status" value="1"/>
</dbReference>
<dbReference type="SUPFAM" id="SSF50729">
    <property type="entry name" value="PH domain-like"/>
    <property type="match status" value="1"/>
</dbReference>
<dbReference type="Gene3D" id="2.30.29.30">
    <property type="entry name" value="Pleckstrin-homology domain (PH domain)/Phosphotyrosine-binding domain (PTB)"/>
    <property type="match status" value="1"/>
</dbReference>
<keyword evidence="4" id="KW-1185">Reference proteome</keyword>
<organism evidence="3 4">
    <name type="scientific">Blattamonas nauphoetae</name>
    <dbReference type="NCBI Taxonomy" id="2049346"/>
    <lineage>
        <taxon>Eukaryota</taxon>
        <taxon>Metamonada</taxon>
        <taxon>Preaxostyla</taxon>
        <taxon>Oxymonadida</taxon>
        <taxon>Blattamonas</taxon>
    </lineage>
</organism>